<evidence type="ECO:0000256" key="1">
    <source>
        <dbReference type="ARBA" id="ARBA00023125"/>
    </source>
</evidence>
<dbReference type="PROSITE" id="PS50977">
    <property type="entry name" value="HTH_TETR_2"/>
    <property type="match status" value="1"/>
</dbReference>
<name>A0A1G6LTR2_9PSEU</name>
<dbReference type="AlphaFoldDB" id="A0A1G6LTR2"/>
<keyword evidence="1 3" id="KW-0238">DNA-binding</keyword>
<dbReference type="InterPro" id="IPR009057">
    <property type="entry name" value="Homeodomain-like_sf"/>
</dbReference>
<evidence type="ECO:0000256" key="2">
    <source>
        <dbReference type="SAM" id="MobiDB-lite"/>
    </source>
</evidence>
<evidence type="ECO:0000313" key="4">
    <source>
        <dbReference type="Proteomes" id="UP000199494"/>
    </source>
</evidence>
<keyword evidence="4" id="KW-1185">Reference proteome</keyword>
<accession>A0A1G6LTR2</accession>
<proteinExistence type="predicted"/>
<evidence type="ECO:0000313" key="3">
    <source>
        <dbReference type="EMBL" id="SDC46135.1"/>
    </source>
</evidence>
<dbReference type="Pfam" id="PF17940">
    <property type="entry name" value="TetR_C_31"/>
    <property type="match status" value="1"/>
</dbReference>
<reference evidence="3 4" key="1">
    <citation type="submission" date="2016-10" db="EMBL/GenBank/DDBJ databases">
        <authorList>
            <person name="de Groot N.N."/>
        </authorList>
    </citation>
    <scope>NUCLEOTIDE SEQUENCE [LARGE SCALE GENOMIC DNA]</scope>
    <source>
        <strain evidence="3 4">CGMCC 4.5506</strain>
    </source>
</reference>
<dbReference type="SUPFAM" id="SSF46689">
    <property type="entry name" value="Homeodomain-like"/>
    <property type="match status" value="1"/>
</dbReference>
<dbReference type="Proteomes" id="UP000199494">
    <property type="component" value="Unassembled WGS sequence"/>
</dbReference>
<dbReference type="GO" id="GO:0003677">
    <property type="term" value="F:DNA binding"/>
    <property type="evidence" value="ECO:0007669"/>
    <property type="project" value="UniProtKB-UniRule"/>
</dbReference>
<organism evidence="3 4">
    <name type="scientific">Prauserella marina</name>
    <dbReference type="NCBI Taxonomy" id="530584"/>
    <lineage>
        <taxon>Bacteria</taxon>
        <taxon>Bacillati</taxon>
        <taxon>Actinomycetota</taxon>
        <taxon>Actinomycetes</taxon>
        <taxon>Pseudonocardiales</taxon>
        <taxon>Pseudonocardiaceae</taxon>
        <taxon>Prauserella</taxon>
    </lineage>
</organism>
<dbReference type="InterPro" id="IPR001647">
    <property type="entry name" value="HTH_TetR"/>
</dbReference>
<dbReference type="Pfam" id="PF00440">
    <property type="entry name" value="TetR_N"/>
    <property type="match status" value="1"/>
</dbReference>
<protein>
    <submittedName>
        <fullName evidence="3">DNA-binding transcriptional regulator YbjK</fullName>
    </submittedName>
</protein>
<feature type="compositionally biased region" description="Basic and acidic residues" evidence="2">
    <location>
        <begin position="7"/>
        <end position="20"/>
    </location>
</feature>
<dbReference type="InterPro" id="IPR041583">
    <property type="entry name" value="TetR_C_31"/>
</dbReference>
<feature type="region of interest" description="Disordered" evidence="2">
    <location>
        <begin position="1"/>
        <end position="20"/>
    </location>
</feature>
<dbReference type="EMBL" id="FMZE01000002">
    <property type="protein sequence ID" value="SDC46135.1"/>
    <property type="molecule type" value="Genomic_DNA"/>
</dbReference>
<gene>
    <name evidence="3" type="ORF">SAMN05421630_102197</name>
</gene>
<sequence length="212" mass="22765">MESTTGARKEEPLARYREPVKGKQDQVLDAAIRVLGTKGTRALTHRAVDAEAGVPAGSTSNYFRTREALLSGLLGRLSELETASWREFAEALDAEAMADTGRFAEAVGGLAGELAGPARTFTLARHAVFLEAAVNERLRQQIVLRRAELESQGTRWLRALGSSRPSADFWAIMALLDGLLLHETTAPGAAFAPSPAIGALLRGLSGDWPERT</sequence>
<dbReference type="STRING" id="530584.SAMN05421630_102197"/>
<dbReference type="Gene3D" id="1.10.357.10">
    <property type="entry name" value="Tetracycline Repressor, domain 2"/>
    <property type="match status" value="1"/>
</dbReference>